<comment type="pathway">
    <text evidence="1 9">Cofactor biosynthesis; NAD(+) biosynthesis; nicotinate D-ribonucleotide from nicotinate: step 1/1.</text>
</comment>
<evidence type="ECO:0000313" key="14">
    <source>
        <dbReference type="Proteomes" id="UP001158067"/>
    </source>
</evidence>
<evidence type="ECO:0000259" key="10">
    <source>
        <dbReference type="Pfam" id="PF04095"/>
    </source>
</evidence>
<gene>
    <name evidence="13" type="ORF">SAMN06265222_1011019</name>
</gene>
<evidence type="ECO:0000313" key="13">
    <source>
        <dbReference type="EMBL" id="SMP43860.1"/>
    </source>
</evidence>
<dbReference type="EMBL" id="FXUG01000001">
    <property type="protein sequence ID" value="SMP43860.1"/>
    <property type="molecule type" value="Genomic_DNA"/>
</dbReference>
<dbReference type="InterPro" id="IPR007229">
    <property type="entry name" value="Nic_PRibTrfase-Fam"/>
</dbReference>
<dbReference type="InterPro" id="IPR041525">
    <property type="entry name" value="N/Namide_PRibTrfase"/>
</dbReference>
<dbReference type="Pfam" id="PF17956">
    <property type="entry name" value="NAPRTase_C"/>
    <property type="match status" value="1"/>
</dbReference>
<dbReference type="SUPFAM" id="SSF54675">
    <property type="entry name" value="Nicotinate/Quinolinate PRTase N-terminal domain-like"/>
    <property type="match status" value="1"/>
</dbReference>
<dbReference type="PANTHER" id="PTHR11098">
    <property type="entry name" value="NICOTINATE PHOSPHORIBOSYLTRANSFERASE"/>
    <property type="match status" value="1"/>
</dbReference>
<accession>A0ABY1PSU8</accession>
<evidence type="ECO:0000259" key="11">
    <source>
        <dbReference type="Pfam" id="PF17767"/>
    </source>
</evidence>
<dbReference type="Pfam" id="PF17767">
    <property type="entry name" value="NAPRTase_N"/>
    <property type="match status" value="1"/>
</dbReference>
<comment type="PTM">
    <text evidence="9">Transiently phosphorylated on a His residue during the reaction cycle. Phosphorylation strongly increases the affinity for substrates and increases the rate of nicotinate D-ribonucleotide production. Dephosphorylation regenerates the low-affinity form of the enzyme, leading to product release.</text>
</comment>
<comment type="similarity">
    <text evidence="2 9">Belongs to the NAPRTase family.</text>
</comment>
<evidence type="ECO:0000256" key="8">
    <source>
        <dbReference type="ARBA" id="ARBA00048668"/>
    </source>
</evidence>
<keyword evidence="6 9" id="KW-0662">Pyridine nucleotide biosynthesis</keyword>
<dbReference type="NCBIfam" id="TIGR01513">
    <property type="entry name" value="NAPRTase_put"/>
    <property type="match status" value="1"/>
</dbReference>
<dbReference type="Gene3D" id="3.20.140.10">
    <property type="entry name" value="nicotinate phosphoribosyltransferase"/>
    <property type="match status" value="1"/>
</dbReference>
<dbReference type="NCBIfam" id="NF006695">
    <property type="entry name" value="PRK09243.1-2"/>
    <property type="match status" value="1"/>
</dbReference>
<evidence type="ECO:0000256" key="1">
    <source>
        <dbReference type="ARBA" id="ARBA00004952"/>
    </source>
</evidence>
<evidence type="ECO:0000256" key="3">
    <source>
        <dbReference type="ARBA" id="ARBA00013236"/>
    </source>
</evidence>
<proteinExistence type="inferred from homology"/>
<dbReference type="Gene3D" id="3.20.20.70">
    <property type="entry name" value="Aldolase class I"/>
    <property type="match status" value="1"/>
</dbReference>
<dbReference type="PANTHER" id="PTHR11098:SF1">
    <property type="entry name" value="NICOTINATE PHOSPHORIBOSYLTRANSFERASE"/>
    <property type="match status" value="1"/>
</dbReference>
<dbReference type="Proteomes" id="UP001158067">
    <property type="component" value="Unassembled WGS sequence"/>
</dbReference>
<comment type="caution">
    <text evidence="13">The sequence shown here is derived from an EMBL/GenBank/DDBJ whole genome shotgun (WGS) entry which is preliminary data.</text>
</comment>
<dbReference type="InterPro" id="IPR013785">
    <property type="entry name" value="Aldolase_TIM"/>
</dbReference>
<dbReference type="InterPro" id="IPR041619">
    <property type="entry name" value="NAPRTase_C"/>
</dbReference>
<comment type="catalytic activity">
    <reaction evidence="8 9">
        <text>5-phospho-alpha-D-ribose 1-diphosphate + nicotinate + ATP + H2O = nicotinate beta-D-ribonucleotide + ADP + phosphate + diphosphate</text>
        <dbReference type="Rhea" id="RHEA:36163"/>
        <dbReference type="ChEBI" id="CHEBI:15377"/>
        <dbReference type="ChEBI" id="CHEBI:30616"/>
        <dbReference type="ChEBI" id="CHEBI:32544"/>
        <dbReference type="ChEBI" id="CHEBI:33019"/>
        <dbReference type="ChEBI" id="CHEBI:43474"/>
        <dbReference type="ChEBI" id="CHEBI:57502"/>
        <dbReference type="ChEBI" id="CHEBI:58017"/>
        <dbReference type="ChEBI" id="CHEBI:456216"/>
        <dbReference type="EC" id="6.3.4.21"/>
    </reaction>
</comment>
<evidence type="ECO:0000256" key="5">
    <source>
        <dbReference type="ARBA" id="ARBA00022598"/>
    </source>
</evidence>
<evidence type="ECO:0000256" key="2">
    <source>
        <dbReference type="ARBA" id="ARBA00010897"/>
    </source>
</evidence>
<evidence type="ECO:0000256" key="4">
    <source>
        <dbReference type="ARBA" id="ARBA00022553"/>
    </source>
</evidence>
<protein>
    <recommendedName>
        <fullName evidence="3 9">Nicotinate phosphoribosyltransferase</fullName>
        <ecNumber evidence="3 9">6.3.4.21</ecNumber>
    </recommendedName>
</protein>
<dbReference type="GO" id="GO:0016757">
    <property type="term" value="F:glycosyltransferase activity"/>
    <property type="evidence" value="ECO:0007669"/>
    <property type="project" value="UniProtKB-KW"/>
</dbReference>
<keyword evidence="4" id="KW-0597">Phosphoprotein</keyword>
<keyword evidence="14" id="KW-1185">Reference proteome</keyword>
<evidence type="ECO:0000256" key="9">
    <source>
        <dbReference type="RuleBase" id="RU365100"/>
    </source>
</evidence>
<dbReference type="NCBIfam" id="NF009131">
    <property type="entry name" value="PRK12484.1"/>
    <property type="match status" value="1"/>
</dbReference>
<keyword evidence="7 9" id="KW-0808">Transferase</keyword>
<reference evidence="13 14" key="1">
    <citation type="submission" date="2017-05" db="EMBL/GenBank/DDBJ databases">
        <authorList>
            <person name="Varghese N."/>
            <person name="Submissions S."/>
        </authorList>
    </citation>
    <scope>NUCLEOTIDE SEQUENCE [LARGE SCALE GENOMIC DNA]</scope>
    <source>
        <strain evidence="13 14">DSM 25457</strain>
    </source>
</reference>
<evidence type="ECO:0000259" key="12">
    <source>
        <dbReference type="Pfam" id="PF17956"/>
    </source>
</evidence>
<name>A0ABY1PSU8_9BACT</name>
<evidence type="ECO:0000256" key="7">
    <source>
        <dbReference type="ARBA" id="ARBA00022679"/>
    </source>
</evidence>
<feature type="domain" description="Nicotinate/nicotinamide phosphoribosyltransferase" evidence="10">
    <location>
        <begin position="180"/>
        <end position="357"/>
    </location>
</feature>
<keyword evidence="5 9" id="KW-0436">Ligase</keyword>
<comment type="function">
    <text evidence="9">Catalyzes the first step in the biosynthesis of NAD from nicotinic acid, the ATP-dependent synthesis of beta-nicotinate D-ribonucleotide from nicotinate and 5-phospho-D-ribose 1-phosphate.</text>
</comment>
<dbReference type="EC" id="6.3.4.21" evidence="3 9"/>
<dbReference type="Pfam" id="PF04095">
    <property type="entry name" value="NAPRTase"/>
    <property type="match status" value="1"/>
</dbReference>
<dbReference type="InterPro" id="IPR036068">
    <property type="entry name" value="Nicotinate_pribotase-like_C"/>
</dbReference>
<dbReference type="InterPro" id="IPR040727">
    <property type="entry name" value="NAPRTase_N"/>
</dbReference>
<keyword evidence="13" id="KW-0328">Glycosyltransferase</keyword>
<dbReference type="SUPFAM" id="SSF51690">
    <property type="entry name" value="Nicotinate/Quinolinate PRTase C-terminal domain-like"/>
    <property type="match status" value="1"/>
</dbReference>
<sequence>MEWTRRGSRSTIDSMNHLEQLYRPSLAMLTDLYQLTMAYGYWKQDLAERESVFHLFFRKNPFEGGFSLACGLQTAIEFLEGFHFHADDLKYLASLTGADSKPLFDEAFLEYLGQLRLTCHIDAMPEGTAVYPHEPLVRVTGPILQCQLLETPLLNIINFQTLIATKAARICTAAEGDRVIEFGLRRAQGIDGSLSASRAAYIGGCSATSNVLAGKQFGIPVVGTHAHSWVMTFPSEREAFEIYAQAMPNNCVFLVDTYDTLEGVRTAVEIGRTLRKSGHEMLGIRLDSGDLAWLSIEARKILDDGGFPDASIVASNDLDERLIESLKYQGAKIDTWGVGTKLVTAFDQPALGGVYKLGAIRDEQGVWQYRIKLSEQSIKVSNPGILQVRRFEKPSEHRGDMIYNIEMHQELPTDVTMIDPADSTRRKHFDADSQSADLLVPIFRDGANVYSTPTLQEIRQHVTTQIQRTPKGVQRFDNPHSYPVGLEKSLYETKAAMILEARNRS</sequence>
<feature type="domain" description="Nicotinate phosphoribosyltransferase N-terminal" evidence="11">
    <location>
        <begin position="28"/>
        <end position="158"/>
    </location>
</feature>
<dbReference type="CDD" id="cd01570">
    <property type="entry name" value="NAPRTase_A"/>
    <property type="match status" value="1"/>
</dbReference>
<dbReference type="PIRSF" id="PIRSF000484">
    <property type="entry name" value="NAPRT"/>
    <property type="match status" value="1"/>
</dbReference>
<dbReference type="InterPro" id="IPR006405">
    <property type="entry name" value="Nic_PRibTrfase_pncB"/>
</dbReference>
<evidence type="ECO:0000256" key="6">
    <source>
        <dbReference type="ARBA" id="ARBA00022642"/>
    </source>
</evidence>
<feature type="domain" description="Nicotinate phosphoribosyltransferase C-terminal" evidence="12">
    <location>
        <begin position="391"/>
        <end position="494"/>
    </location>
</feature>
<organism evidence="13 14">
    <name type="scientific">Neorhodopirellula lusitana</name>
    <dbReference type="NCBI Taxonomy" id="445327"/>
    <lineage>
        <taxon>Bacteria</taxon>
        <taxon>Pseudomonadati</taxon>
        <taxon>Planctomycetota</taxon>
        <taxon>Planctomycetia</taxon>
        <taxon>Pirellulales</taxon>
        <taxon>Pirellulaceae</taxon>
        <taxon>Neorhodopirellula</taxon>
    </lineage>
</organism>